<sequence length="566" mass="60323">MTIAARLFLGFLISILLLIGVGVFALNRIGTVRDTTVAIINHDIWAYRAFQNILQGQITLLEARRAIIVDFMQEKQTVAPVNPDATPPSIAAAVTQWRALAADFSSQLNKTVAVTAENEQQAAAVGNGVRADSWRGITAILQQAQRQFEQLQSDSLTEFNAVEQGDSLTVMASEPKLVDDNKVFGKTLSQAVDALAAGSSAGVTRIGELYAEGRMLLIWAVVVAVVLLILIAWIILRSIIRPLEAFTGFAERVGLGDLTGDPLRVGRDELGRLGKTLNGMAESLRDVSLQSRQLTSTLNASAAQIRASTQEQAASVEQQLAALQETAATADEITHSGARISTRAQEVIQVAQQAVQTSANGLNAVGEAVRAMDAIREQGEVVAANIVALSEKTQAIGEIISTVNDVSERAHLLALNAAIEAAAAGENGRSFAVVASELKVLADQAKEATVQVRSLLGEIQRGINSSVMMTEEAVKRVAVGRERSDVTERTIEAITASVQESVQTFQQIVASTNQQQIGIEQVMGALQNIRQASQQTAAGTRELDVAASSLAELAGQLMTLGDRYKI</sequence>
<gene>
    <name evidence="8" type="ORF">ACELLULO517_06895</name>
</gene>
<keyword evidence="5" id="KW-0812">Transmembrane</keyword>
<protein>
    <submittedName>
        <fullName evidence="8">Methyl-accepting chemotaxis protein</fullName>
    </submittedName>
</protein>
<evidence type="ECO:0000259" key="7">
    <source>
        <dbReference type="PROSITE" id="PS50885"/>
    </source>
</evidence>
<feature type="domain" description="Methyl-accepting transducer" evidence="6">
    <location>
        <begin position="294"/>
        <end position="530"/>
    </location>
</feature>
<dbReference type="Proteomes" id="UP000721844">
    <property type="component" value="Unassembled WGS sequence"/>
</dbReference>
<keyword evidence="1 3" id="KW-0807">Transducer</keyword>
<keyword evidence="5" id="KW-0472">Membrane</keyword>
<dbReference type="SMART" id="SM00304">
    <property type="entry name" value="HAMP"/>
    <property type="match status" value="2"/>
</dbReference>
<dbReference type="GO" id="GO:0007165">
    <property type="term" value="P:signal transduction"/>
    <property type="evidence" value="ECO:0007669"/>
    <property type="project" value="UniProtKB-KW"/>
</dbReference>
<feature type="transmembrane region" description="Helical" evidence="5">
    <location>
        <begin position="215"/>
        <end position="236"/>
    </location>
</feature>
<evidence type="ECO:0000256" key="5">
    <source>
        <dbReference type="SAM" id="Phobius"/>
    </source>
</evidence>
<dbReference type="CDD" id="cd06225">
    <property type="entry name" value="HAMP"/>
    <property type="match status" value="1"/>
</dbReference>
<accession>A0A963YZU0</accession>
<comment type="caution">
    <text evidence="8">The sequence shown here is derived from an EMBL/GenBank/DDBJ whole genome shotgun (WGS) entry which is preliminary data.</text>
</comment>
<dbReference type="Pfam" id="PF00015">
    <property type="entry name" value="MCPsignal"/>
    <property type="match status" value="1"/>
</dbReference>
<keyword evidence="4" id="KW-0175">Coiled coil</keyword>
<name>A0A963YZU0_9PROT</name>
<dbReference type="InterPro" id="IPR003660">
    <property type="entry name" value="HAMP_dom"/>
</dbReference>
<dbReference type="PROSITE" id="PS50111">
    <property type="entry name" value="CHEMOTAXIS_TRANSDUC_2"/>
    <property type="match status" value="1"/>
</dbReference>
<dbReference type="GO" id="GO:0016020">
    <property type="term" value="C:membrane"/>
    <property type="evidence" value="ECO:0007669"/>
    <property type="project" value="InterPro"/>
</dbReference>
<dbReference type="SMART" id="SM00283">
    <property type="entry name" value="MA"/>
    <property type="match status" value="1"/>
</dbReference>
<dbReference type="Gene3D" id="1.10.287.950">
    <property type="entry name" value="Methyl-accepting chemotaxis protein"/>
    <property type="match status" value="1"/>
</dbReference>
<feature type="domain" description="HAMP" evidence="7">
    <location>
        <begin position="237"/>
        <end position="289"/>
    </location>
</feature>
<dbReference type="EMBL" id="JAESVA010000002">
    <property type="protein sequence ID" value="MCB8879956.1"/>
    <property type="molecule type" value="Genomic_DNA"/>
</dbReference>
<evidence type="ECO:0000256" key="3">
    <source>
        <dbReference type="PROSITE-ProRule" id="PRU00284"/>
    </source>
</evidence>
<proteinExistence type="inferred from homology"/>
<dbReference type="Pfam" id="PF00672">
    <property type="entry name" value="HAMP"/>
    <property type="match status" value="1"/>
</dbReference>
<dbReference type="AlphaFoldDB" id="A0A963YZU0"/>
<evidence type="ECO:0000256" key="4">
    <source>
        <dbReference type="SAM" id="Coils"/>
    </source>
</evidence>
<comment type="similarity">
    <text evidence="2">Belongs to the methyl-accepting chemotaxis (MCP) protein family.</text>
</comment>
<dbReference type="SUPFAM" id="SSF58104">
    <property type="entry name" value="Methyl-accepting chemotaxis protein (MCP) signaling domain"/>
    <property type="match status" value="1"/>
</dbReference>
<evidence type="ECO:0000256" key="1">
    <source>
        <dbReference type="ARBA" id="ARBA00023224"/>
    </source>
</evidence>
<feature type="transmembrane region" description="Helical" evidence="5">
    <location>
        <begin position="6"/>
        <end position="26"/>
    </location>
</feature>
<keyword evidence="9" id="KW-1185">Reference proteome</keyword>
<reference evidence="8 9" key="1">
    <citation type="journal article" date="2021" name="Microorganisms">
        <title>Acidisoma silvae sp. nov. and Acidisomacellulosilytica sp. nov., Two Acidophilic Bacteria Isolated from Decaying Wood, Hydrolyzing Cellulose and Producing Poly-3-hydroxybutyrate.</title>
        <authorList>
            <person name="Mieszkin S."/>
            <person name="Pouder E."/>
            <person name="Uroz S."/>
            <person name="Simon-Colin C."/>
            <person name="Alain K."/>
        </authorList>
    </citation>
    <scope>NUCLEOTIDE SEQUENCE [LARGE SCALE GENOMIC DNA]</scope>
    <source>
        <strain evidence="8 9">HW T5.17</strain>
    </source>
</reference>
<feature type="coiled-coil region" evidence="4">
    <location>
        <begin position="306"/>
        <end position="333"/>
    </location>
</feature>
<keyword evidence="5" id="KW-1133">Transmembrane helix</keyword>
<dbReference type="RefSeq" id="WP_227306570.1">
    <property type="nucleotide sequence ID" value="NZ_JAESVA010000002.1"/>
</dbReference>
<organism evidence="8 9">
    <name type="scientific">Acidisoma cellulosilyticum</name>
    <dbReference type="NCBI Taxonomy" id="2802395"/>
    <lineage>
        <taxon>Bacteria</taxon>
        <taxon>Pseudomonadati</taxon>
        <taxon>Pseudomonadota</taxon>
        <taxon>Alphaproteobacteria</taxon>
        <taxon>Acetobacterales</taxon>
        <taxon>Acidocellaceae</taxon>
        <taxon>Acidisoma</taxon>
    </lineage>
</organism>
<evidence type="ECO:0000259" key="6">
    <source>
        <dbReference type="PROSITE" id="PS50111"/>
    </source>
</evidence>
<dbReference type="PANTHER" id="PTHR32089">
    <property type="entry name" value="METHYL-ACCEPTING CHEMOTAXIS PROTEIN MCPB"/>
    <property type="match status" value="1"/>
</dbReference>
<dbReference type="PROSITE" id="PS50885">
    <property type="entry name" value="HAMP"/>
    <property type="match status" value="1"/>
</dbReference>
<dbReference type="InterPro" id="IPR004089">
    <property type="entry name" value="MCPsignal_dom"/>
</dbReference>
<evidence type="ECO:0000313" key="8">
    <source>
        <dbReference type="EMBL" id="MCB8879956.1"/>
    </source>
</evidence>
<evidence type="ECO:0000256" key="2">
    <source>
        <dbReference type="ARBA" id="ARBA00029447"/>
    </source>
</evidence>
<evidence type="ECO:0000313" key="9">
    <source>
        <dbReference type="Proteomes" id="UP000721844"/>
    </source>
</evidence>
<dbReference type="PANTHER" id="PTHR32089:SF112">
    <property type="entry name" value="LYSOZYME-LIKE PROTEIN-RELATED"/>
    <property type="match status" value="1"/>
</dbReference>